<dbReference type="AlphaFoldDB" id="A0AA35RDA8"/>
<reference evidence="1" key="1">
    <citation type="submission" date="2023-03" db="EMBL/GenBank/DDBJ databases">
        <authorList>
            <person name="Steffen K."/>
            <person name="Cardenas P."/>
        </authorList>
    </citation>
    <scope>NUCLEOTIDE SEQUENCE</scope>
</reference>
<gene>
    <name evidence="1" type="ORF">GBAR_LOCUS6307</name>
</gene>
<comment type="caution">
    <text evidence="1">The sequence shown here is derived from an EMBL/GenBank/DDBJ whole genome shotgun (WGS) entry which is preliminary data.</text>
</comment>
<keyword evidence="2" id="KW-1185">Reference proteome</keyword>
<evidence type="ECO:0000313" key="1">
    <source>
        <dbReference type="EMBL" id="CAI8009365.1"/>
    </source>
</evidence>
<dbReference type="Proteomes" id="UP001174909">
    <property type="component" value="Unassembled WGS sequence"/>
</dbReference>
<sequence length="108" mass="12074">MLRLYVCCSRLELLSSFRTMNPERACKAKVTVLGLCPSVSTIGEWCNTAGPTGFPYILLRFIECHFPPITIEKILVFACNYHYCACVIRHSTTLGCNSPFSILHLASI</sequence>
<dbReference type="EMBL" id="CASHTH010000952">
    <property type="protein sequence ID" value="CAI8009365.1"/>
    <property type="molecule type" value="Genomic_DNA"/>
</dbReference>
<organism evidence="1 2">
    <name type="scientific">Geodia barretti</name>
    <name type="common">Barrett's horny sponge</name>
    <dbReference type="NCBI Taxonomy" id="519541"/>
    <lineage>
        <taxon>Eukaryota</taxon>
        <taxon>Metazoa</taxon>
        <taxon>Porifera</taxon>
        <taxon>Demospongiae</taxon>
        <taxon>Heteroscleromorpha</taxon>
        <taxon>Tetractinellida</taxon>
        <taxon>Astrophorina</taxon>
        <taxon>Geodiidae</taxon>
        <taxon>Geodia</taxon>
    </lineage>
</organism>
<name>A0AA35RDA8_GEOBA</name>
<accession>A0AA35RDA8</accession>
<evidence type="ECO:0000313" key="2">
    <source>
        <dbReference type="Proteomes" id="UP001174909"/>
    </source>
</evidence>
<proteinExistence type="predicted"/>
<protein>
    <submittedName>
        <fullName evidence="1">Uncharacterized protein</fullName>
    </submittedName>
</protein>